<proteinExistence type="predicted"/>
<dbReference type="Proteomes" id="UP001157502">
    <property type="component" value="Chromosome 19"/>
</dbReference>
<organism evidence="1 2">
    <name type="scientific">Dallia pectoralis</name>
    <name type="common">Alaska blackfish</name>
    <dbReference type="NCBI Taxonomy" id="75939"/>
    <lineage>
        <taxon>Eukaryota</taxon>
        <taxon>Metazoa</taxon>
        <taxon>Chordata</taxon>
        <taxon>Craniata</taxon>
        <taxon>Vertebrata</taxon>
        <taxon>Euteleostomi</taxon>
        <taxon>Actinopterygii</taxon>
        <taxon>Neopterygii</taxon>
        <taxon>Teleostei</taxon>
        <taxon>Protacanthopterygii</taxon>
        <taxon>Esociformes</taxon>
        <taxon>Umbridae</taxon>
        <taxon>Dallia</taxon>
    </lineage>
</organism>
<evidence type="ECO:0000313" key="1">
    <source>
        <dbReference type="EMBL" id="KAJ7996821.1"/>
    </source>
</evidence>
<keyword evidence="2" id="KW-1185">Reference proteome</keyword>
<reference evidence="1" key="1">
    <citation type="submission" date="2021-05" db="EMBL/GenBank/DDBJ databases">
        <authorList>
            <person name="Pan Q."/>
            <person name="Jouanno E."/>
            <person name="Zahm M."/>
            <person name="Klopp C."/>
            <person name="Cabau C."/>
            <person name="Louis A."/>
            <person name="Berthelot C."/>
            <person name="Parey E."/>
            <person name="Roest Crollius H."/>
            <person name="Montfort J."/>
            <person name="Robinson-Rechavi M."/>
            <person name="Bouchez O."/>
            <person name="Lampietro C."/>
            <person name="Lopez Roques C."/>
            <person name="Donnadieu C."/>
            <person name="Postlethwait J."/>
            <person name="Bobe J."/>
            <person name="Dillon D."/>
            <person name="Chandos A."/>
            <person name="von Hippel F."/>
            <person name="Guiguen Y."/>
        </authorList>
    </citation>
    <scope>NUCLEOTIDE SEQUENCE</scope>
    <source>
        <strain evidence="1">YG-Jan2019</strain>
    </source>
</reference>
<protein>
    <submittedName>
        <fullName evidence="1">Uncharacterized protein</fullName>
    </submittedName>
</protein>
<name>A0ACC2FZM4_DALPE</name>
<evidence type="ECO:0000313" key="2">
    <source>
        <dbReference type="Proteomes" id="UP001157502"/>
    </source>
</evidence>
<dbReference type="EMBL" id="CM055746">
    <property type="protein sequence ID" value="KAJ7996821.1"/>
    <property type="molecule type" value="Genomic_DNA"/>
</dbReference>
<gene>
    <name evidence="1" type="ORF">DPEC_G00222500</name>
</gene>
<comment type="caution">
    <text evidence="1">The sequence shown here is derived from an EMBL/GenBank/DDBJ whole genome shotgun (WGS) entry which is preliminary data.</text>
</comment>
<sequence>MPRRNVRTEEIYCQDYQVSIHRSGSHYPASACGEPVSISIAVRQAVRPEPRTPQGPGTPNTTGKQTHSINKSEKTETAERSSLGAGNWKVVALSLLRRPGVHLSDGKCFTEATLLLPPVHPWTSYSLGFLKGGKVKAPKTRPPDERPIAVATHQRAPASPPSGPSGHRPALPSPSQRAPASPSQRPQRGQTSHHRGAARHSSAPRRR</sequence>
<accession>A0ACC2FZM4</accession>